<protein>
    <recommendedName>
        <fullName evidence="6">TVP38/TMEM64 family membrane protein</fullName>
    </recommendedName>
</protein>
<evidence type="ECO:0000256" key="1">
    <source>
        <dbReference type="ARBA" id="ARBA00004651"/>
    </source>
</evidence>
<comment type="subcellular location">
    <subcellularLocation>
        <location evidence="1 6">Cell membrane</location>
        <topology evidence="1 6">Multi-pass membrane protein</topology>
    </subcellularLocation>
</comment>
<reference evidence="8 9" key="1">
    <citation type="submission" date="2016-08" db="EMBL/GenBank/DDBJ databases">
        <title>Genome sequencing of Vibrio scophthalmi strain FP3289, an isolated from Paralichthys olivaceus.</title>
        <authorList>
            <person name="Han H.-J."/>
        </authorList>
    </citation>
    <scope>NUCLEOTIDE SEQUENCE [LARGE SCALE GENOMIC DNA]</scope>
    <source>
        <strain evidence="8 9">FP3289</strain>
    </source>
</reference>
<keyword evidence="8" id="KW-0378">Hydrolase</keyword>
<dbReference type="Pfam" id="PF09335">
    <property type="entry name" value="VTT_dom"/>
    <property type="match status" value="1"/>
</dbReference>
<evidence type="ECO:0000313" key="9">
    <source>
        <dbReference type="Proteomes" id="UP000095131"/>
    </source>
</evidence>
<dbReference type="AlphaFoldDB" id="A0A1E3WM90"/>
<evidence type="ECO:0000313" key="8">
    <source>
        <dbReference type="EMBL" id="ODS10855.1"/>
    </source>
</evidence>
<organism evidence="8 9">
    <name type="scientific">Vibrio scophthalmi</name>
    <dbReference type="NCBI Taxonomy" id="45658"/>
    <lineage>
        <taxon>Bacteria</taxon>
        <taxon>Pseudomonadati</taxon>
        <taxon>Pseudomonadota</taxon>
        <taxon>Gammaproteobacteria</taxon>
        <taxon>Vibrionales</taxon>
        <taxon>Vibrionaceae</taxon>
        <taxon>Vibrio</taxon>
    </lineage>
</organism>
<name>A0A1E3WM90_9VIBR</name>
<dbReference type="GO" id="GO:0016787">
    <property type="term" value="F:hydrolase activity"/>
    <property type="evidence" value="ECO:0007669"/>
    <property type="project" value="UniProtKB-KW"/>
</dbReference>
<dbReference type="RefSeq" id="WP_069446319.1">
    <property type="nucleotide sequence ID" value="NZ_CP195089.1"/>
</dbReference>
<gene>
    <name evidence="8" type="ORF">VSF3289_01115</name>
</gene>
<keyword evidence="5 6" id="KW-0472">Membrane</keyword>
<evidence type="ECO:0000259" key="7">
    <source>
        <dbReference type="Pfam" id="PF09335"/>
    </source>
</evidence>
<accession>A0A1E3WM90</accession>
<dbReference type="PANTHER" id="PTHR12677">
    <property type="entry name" value="GOLGI APPARATUS MEMBRANE PROTEIN TVP38-RELATED"/>
    <property type="match status" value="1"/>
</dbReference>
<dbReference type="InterPro" id="IPR015414">
    <property type="entry name" value="TMEM64"/>
</dbReference>
<evidence type="ECO:0000256" key="3">
    <source>
        <dbReference type="ARBA" id="ARBA00022692"/>
    </source>
</evidence>
<feature type="transmembrane region" description="Helical" evidence="6">
    <location>
        <begin position="192"/>
        <end position="212"/>
    </location>
</feature>
<feature type="transmembrane region" description="Helical" evidence="6">
    <location>
        <begin position="47"/>
        <end position="74"/>
    </location>
</feature>
<feature type="domain" description="VTT" evidence="7">
    <location>
        <begin position="69"/>
        <end position="182"/>
    </location>
</feature>
<evidence type="ECO:0000256" key="4">
    <source>
        <dbReference type="ARBA" id="ARBA00022989"/>
    </source>
</evidence>
<dbReference type="InterPro" id="IPR032816">
    <property type="entry name" value="VTT_dom"/>
</dbReference>
<evidence type="ECO:0000256" key="5">
    <source>
        <dbReference type="ARBA" id="ARBA00023136"/>
    </source>
</evidence>
<dbReference type="PATRIC" id="fig|45658.8.peg.1108"/>
<sequence>MNKKLIFGLLLIAIIALLITQFGDQLTLENAKAQQAELALYIEQNFVLAAAVYFLAYLAITAFSIPGAAVVTLLGAALFGFWASLILVSFASTLGATLAFLSSRFLLRDWVQNKFGDKLSAINLGVEKDGAFYLFSLRLIPVFPFFLINLLMGLTPISTARFYLVSQIGMLPGTAVYLNAGTQLAQIDSLSGIVSPSVLASFALLGLFPIVAKWVMAKIKQSDKTSSKASNGEA</sequence>
<dbReference type="EMBL" id="MDCJ01000002">
    <property type="protein sequence ID" value="ODS10855.1"/>
    <property type="molecule type" value="Genomic_DNA"/>
</dbReference>
<comment type="similarity">
    <text evidence="6">Belongs to the TVP38/TMEM64 family.</text>
</comment>
<keyword evidence="4 6" id="KW-1133">Transmembrane helix</keyword>
<dbReference type="GO" id="GO:0005886">
    <property type="term" value="C:plasma membrane"/>
    <property type="evidence" value="ECO:0007669"/>
    <property type="project" value="UniProtKB-SubCell"/>
</dbReference>
<keyword evidence="3 6" id="KW-0812">Transmembrane</keyword>
<comment type="caution">
    <text evidence="8">The sequence shown here is derived from an EMBL/GenBank/DDBJ whole genome shotgun (WGS) entry which is preliminary data.</text>
</comment>
<dbReference type="PANTHER" id="PTHR12677:SF59">
    <property type="entry name" value="GOLGI APPARATUS MEMBRANE PROTEIN TVP38-RELATED"/>
    <property type="match status" value="1"/>
</dbReference>
<evidence type="ECO:0000256" key="2">
    <source>
        <dbReference type="ARBA" id="ARBA00022475"/>
    </source>
</evidence>
<feature type="transmembrane region" description="Helical" evidence="6">
    <location>
        <begin position="81"/>
        <end position="101"/>
    </location>
</feature>
<dbReference type="Proteomes" id="UP000095131">
    <property type="component" value="Unassembled WGS sequence"/>
</dbReference>
<keyword evidence="2 6" id="KW-1003">Cell membrane</keyword>
<proteinExistence type="inferred from homology"/>
<evidence type="ECO:0000256" key="6">
    <source>
        <dbReference type="RuleBase" id="RU366058"/>
    </source>
</evidence>
<dbReference type="OrthoDB" id="9800167at2"/>
<feature type="transmembrane region" description="Helical" evidence="6">
    <location>
        <begin position="130"/>
        <end position="150"/>
    </location>
</feature>
<feature type="transmembrane region" description="Helical" evidence="6">
    <location>
        <begin position="162"/>
        <end position="180"/>
    </location>
</feature>